<name>A0A6M7UEK6_9HYPH</name>
<sequence length="190" mass="21228">MVALTKLIAAHIAKDPFVYDGHSWCALPQQDVASALAISVENIRRLIGKPPIVRDHTHKDGKPIVLLRIGERGPKTKKQVQKHLANIWRSITGKTIVGRQFGHLGGMVDAWGLDKAPDILRLVLKDWSYFMAGVDVAIAKLGDDGYKRFYEYPSTSVILRFNTVAVEMYIMHQQEKHGLNADIGGLWFAS</sequence>
<proteinExistence type="predicted"/>
<gene>
    <name evidence="1" type="ORF">EB233_00395</name>
</gene>
<evidence type="ECO:0000313" key="1">
    <source>
        <dbReference type="EMBL" id="QKC74167.1"/>
    </source>
</evidence>
<protein>
    <submittedName>
        <fullName evidence="1">Uncharacterized protein</fullName>
    </submittedName>
</protein>
<organism evidence="1 2">
    <name type="scientific">Mesorhizobium erdmanii</name>
    <dbReference type="NCBI Taxonomy" id="1777866"/>
    <lineage>
        <taxon>Bacteria</taxon>
        <taxon>Pseudomonadati</taxon>
        <taxon>Pseudomonadota</taxon>
        <taxon>Alphaproteobacteria</taxon>
        <taxon>Hyphomicrobiales</taxon>
        <taxon>Phyllobacteriaceae</taxon>
        <taxon>Mesorhizobium</taxon>
    </lineage>
</organism>
<dbReference type="KEGG" id="merd:EB233_00395"/>
<dbReference type="AlphaFoldDB" id="A0A6M7UEK6"/>
<reference evidence="1 2" key="1">
    <citation type="submission" date="2018-10" db="EMBL/GenBank/DDBJ databases">
        <authorList>
            <person name="Perry B.J."/>
            <person name="Sullivan J.T."/>
            <person name="Murphy R.J.T."/>
            <person name="Ramsay J.P."/>
            <person name="Ronson C.W."/>
        </authorList>
    </citation>
    <scope>NUCLEOTIDE SEQUENCE [LARGE SCALE GENOMIC DNA]</scope>
    <source>
        <strain evidence="1 2">NZP2014</strain>
    </source>
</reference>
<accession>A0A6M7UEK6</accession>
<evidence type="ECO:0000313" key="2">
    <source>
        <dbReference type="Proteomes" id="UP000503339"/>
    </source>
</evidence>
<dbReference type="Proteomes" id="UP000503339">
    <property type="component" value="Chromosome"/>
</dbReference>
<keyword evidence="2" id="KW-1185">Reference proteome</keyword>
<dbReference type="EMBL" id="CP033361">
    <property type="protein sequence ID" value="QKC74167.1"/>
    <property type="molecule type" value="Genomic_DNA"/>
</dbReference>